<comment type="caution">
    <text evidence="1">The sequence shown here is derived from an EMBL/GenBank/DDBJ whole genome shotgun (WGS) entry which is preliminary data.</text>
</comment>
<protein>
    <submittedName>
        <fullName evidence="1">Uncharacterized protein</fullName>
    </submittedName>
</protein>
<dbReference type="Proteomes" id="UP000755585">
    <property type="component" value="Unassembled WGS sequence"/>
</dbReference>
<organism evidence="1 2">
    <name type="scientific">Kribbella aluminosa</name>
    <dbReference type="NCBI Taxonomy" id="416017"/>
    <lineage>
        <taxon>Bacteria</taxon>
        <taxon>Bacillati</taxon>
        <taxon>Actinomycetota</taxon>
        <taxon>Actinomycetes</taxon>
        <taxon>Propionibacteriales</taxon>
        <taxon>Kribbellaceae</taxon>
        <taxon>Kribbella</taxon>
    </lineage>
</organism>
<gene>
    <name evidence="1" type="ORF">JOF29_003946</name>
</gene>
<accession>A0ABS4UMH6</accession>
<reference evidence="1 2" key="1">
    <citation type="submission" date="2021-03" db="EMBL/GenBank/DDBJ databases">
        <title>Sequencing the genomes of 1000 actinobacteria strains.</title>
        <authorList>
            <person name="Klenk H.-P."/>
        </authorList>
    </citation>
    <scope>NUCLEOTIDE SEQUENCE [LARGE SCALE GENOMIC DNA]</scope>
    <source>
        <strain evidence="1 2">DSM 18824</strain>
    </source>
</reference>
<proteinExistence type="predicted"/>
<dbReference type="EMBL" id="JAGINT010000001">
    <property type="protein sequence ID" value="MBP2352863.1"/>
    <property type="molecule type" value="Genomic_DNA"/>
</dbReference>
<name>A0ABS4UMH6_9ACTN</name>
<evidence type="ECO:0000313" key="1">
    <source>
        <dbReference type="EMBL" id="MBP2352863.1"/>
    </source>
</evidence>
<sequence>MPVAEVCVSAEALAGQVEHGGALVEAGPDRALVAERR</sequence>
<evidence type="ECO:0000313" key="2">
    <source>
        <dbReference type="Proteomes" id="UP000755585"/>
    </source>
</evidence>
<keyword evidence="2" id="KW-1185">Reference proteome</keyword>